<organism evidence="9 10">
    <name type="scientific">Bacillus salipaludis</name>
    <dbReference type="NCBI Taxonomy" id="2547811"/>
    <lineage>
        <taxon>Bacteria</taxon>
        <taxon>Bacillati</taxon>
        <taxon>Bacillota</taxon>
        <taxon>Bacilli</taxon>
        <taxon>Bacillales</taxon>
        <taxon>Bacillaceae</taxon>
        <taxon>Bacillus</taxon>
    </lineage>
</organism>
<evidence type="ECO:0000256" key="1">
    <source>
        <dbReference type="ARBA" id="ARBA00004651"/>
    </source>
</evidence>
<dbReference type="GO" id="GO:0055085">
    <property type="term" value="P:transmembrane transport"/>
    <property type="evidence" value="ECO:0007669"/>
    <property type="project" value="InterPro"/>
</dbReference>
<keyword evidence="4 7" id="KW-0812">Transmembrane</keyword>
<keyword evidence="3" id="KW-1003">Cell membrane</keyword>
<evidence type="ECO:0000256" key="5">
    <source>
        <dbReference type="ARBA" id="ARBA00022989"/>
    </source>
</evidence>
<dbReference type="AlphaFoldDB" id="A0A4R5VXG0"/>
<dbReference type="GO" id="GO:0005886">
    <property type="term" value="C:plasma membrane"/>
    <property type="evidence" value="ECO:0007669"/>
    <property type="project" value="UniProtKB-SubCell"/>
</dbReference>
<keyword evidence="2 7" id="KW-0813">Transport</keyword>
<comment type="caution">
    <text evidence="9">The sequence shown here is derived from an EMBL/GenBank/DDBJ whole genome shotgun (WGS) entry which is preliminary data.</text>
</comment>
<dbReference type="EMBL" id="SMYO01000002">
    <property type="protein sequence ID" value="TDK63982.1"/>
    <property type="molecule type" value="Genomic_DNA"/>
</dbReference>
<evidence type="ECO:0000256" key="4">
    <source>
        <dbReference type="ARBA" id="ARBA00022692"/>
    </source>
</evidence>
<dbReference type="Proteomes" id="UP000295132">
    <property type="component" value="Unassembled WGS sequence"/>
</dbReference>
<evidence type="ECO:0000256" key="3">
    <source>
        <dbReference type="ARBA" id="ARBA00022475"/>
    </source>
</evidence>
<dbReference type="PANTHER" id="PTHR43744">
    <property type="entry name" value="ABC TRANSPORTER PERMEASE PROTEIN MG189-RELATED-RELATED"/>
    <property type="match status" value="1"/>
</dbReference>
<dbReference type="Pfam" id="PF00528">
    <property type="entry name" value="BPD_transp_1"/>
    <property type="match status" value="1"/>
</dbReference>
<dbReference type="PANTHER" id="PTHR43744:SF8">
    <property type="entry name" value="SN-GLYCEROL-3-PHOSPHATE TRANSPORT SYSTEM PERMEASE PROTEIN UGPE"/>
    <property type="match status" value="1"/>
</dbReference>
<dbReference type="PROSITE" id="PS50928">
    <property type="entry name" value="ABC_TM1"/>
    <property type="match status" value="1"/>
</dbReference>
<gene>
    <name evidence="9" type="ORF">E2K98_03705</name>
</gene>
<dbReference type="InterPro" id="IPR000515">
    <property type="entry name" value="MetI-like"/>
</dbReference>
<name>A0A4R5VXG0_9BACI</name>
<evidence type="ECO:0000313" key="9">
    <source>
        <dbReference type="EMBL" id="TDK63982.1"/>
    </source>
</evidence>
<keyword evidence="5 7" id="KW-1133">Transmembrane helix</keyword>
<comment type="subcellular location">
    <subcellularLocation>
        <location evidence="1 7">Cell membrane</location>
        <topology evidence="1 7">Multi-pass membrane protein</topology>
    </subcellularLocation>
</comment>
<feature type="transmembrane region" description="Helical" evidence="7">
    <location>
        <begin position="36"/>
        <end position="59"/>
    </location>
</feature>
<evidence type="ECO:0000259" key="8">
    <source>
        <dbReference type="PROSITE" id="PS50928"/>
    </source>
</evidence>
<dbReference type="Gene3D" id="1.10.3720.10">
    <property type="entry name" value="MetI-like"/>
    <property type="match status" value="1"/>
</dbReference>
<keyword evidence="6 7" id="KW-0472">Membrane</keyword>
<dbReference type="InterPro" id="IPR035906">
    <property type="entry name" value="MetI-like_sf"/>
</dbReference>
<evidence type="ECO:0000313" key="10">
    <source>
        <dbReference type="Proteomes" id="UP000295132"/>
    </source>
</evidence>
<proteinExistence type="inferred from homology"/>
<evidence type="ECO:0000256" key="2">
    <source>
        <dbReference type="ARBA" id="ARBA00022448"/>
    </source>
</evidence>
<feature type="transmembrane region" description="Helical" evidence="7">
    <location>
        <begin position="270"/>
        <end position="291"/>
    </location>
</feature>
<comment type="similarity">
    <text evidence="7">Belongs to the binding-protein-dependent transport system permease family.</text>
</comment>
<dbReference type="CDD" id="cd06261">
    <property type="entry name" value="TM_PBP2"/>
    <property type="match status" value="1"/>
</dbReference>
<reference evidence="9 10" key="1">
    <citation type="submission" date="2019-03" db="EMBL/GenBank/DDBJ databases">
        <title>Bacillus niacini sp. nov. a Nicotinate-Metabolizing Mesophile Isolated from Soil.</title>
        <authorList>
            <person name="Zhang G."/>
        </authorList>
    </citation>
    <scope>NUCLEOTIDE SEQUENCE [LARGE SCALE GENOMIC DNA]</scope>
    <source>
        <strain evidence="9 10">WN066</strain>
    </source>
</reference>
<feature type="transmembrane region" description="Helical" evidence="7">
    <location>
        <begin position="135"/>
        <end position="156"/>
    </location>
</feature>
<accession>A0A4R5VXG0</accession>
<sequence>MKPIESQGDSGVVSPNATIAKPAKISAKAKKHKQGFSIVVGIIFLFLLLYFVAIAYPIFWMVVNSFKNTTEIYNDTWGLPKEWLFSNYSAAWEQGVSSYFVNSLIITIGTCILTVLISSLCAYGLTRFQIKGGKFLLLFVSAGLMFSPQSGLIPLYELIQKMGIFDTYWALILTFTAYRIPLTVLLIRSFFLGIPKELEESAYLDGATSIDVFVRIFLPMSKPIMFTGVILTAYYSWNEFLFSMLFIQTEEVKPITSGLLVFKDALNTNWGVLLAGLVISAIPLIAIFLMMQKYFVRGLAEGSVKG</sequence>
<feature type="transmembrane region" description="Helical" evidence="7">
    <location>
        <begin position="99"/>
        <end position="123"/>
    </location>
</feature>
<feature type="domain" description="ABC transmembrane type-1" evidence="8">
    <location>
        <begin position="100"/>
        <end position="291"/>
    </location>
</feature>
<feature type="transmembrane region" description="Helical" evidence="7">
    <location>
        <begin position="212"/>
        <end position="237"/>
    </location>
</feature>
<evidence type="ECO:0000256" key="6">
    <source>
        <dbReference type="ARBA" id="ARBA00023136"/>
    </source>
</evidence>
<evidence type="ECO:0000256" key="7">
    <source>
        <dbReference type="RuleBase" id="RU363032"/>
    </source>
</evidence>
<dbReference type="RefSeq" id="WP_133332934.1">
    <property type="nucleotide sequence ID" value="NZ_SMYO01000002.1"/>
</dbReference>
<dbReference type="SUPFAM" id="SSF161098">
    <property type="entry name" value="MetI-like"/>
    <property type="match status" value="1"/>
</dbReference>
<feature type="transmembrane region" description="Helical" evidence="7">
    <location>
        <begin position="168"/>
        <end position="191"/>
    </location>
</feature>
<protein>
    <submittedName>
        <fullName evidence="9">Carbohydrate ABC transporter permease</fullName>
    </submittedName>
</protein>